<feature type="transmembrane region" description="Helical" evidence="5">
    <location>
        <begin position="102"/>
        <end position="120"/>
    </location>
</feature>
<evidence type="ECO:0000256" key="3">
    <source>
        <dbReference type="ARBA" id="ARBA00023136"/>
    </source>
</evidence>
<feature type="transmembrane region" description="Helical" evidence="5">
    <location>
        <begin position="12"/>
        <end position="32"/>
    </location>
</feature>
<evidence type="ECO:0000256" key="4">
    <source>
        <dbReference type="SAM" id="MobiDB-lite"/>
    </source>
</evidence>
<name>A0A1R3GR95_9ROSI</name>
<dbReference type="OrthoDB" id="1707329at2759"/>
<evidence type="ECO:0000256" key="2">
    <source>
        <dbReference type="ARBA" id="ARBA00022989"/>
    </source>
</evidence>
<dbReference type="AlphaFoldDB" id="A0A1R3GR95"/>
<dbReference type="InterPro" id="IPR030184">
    <property type="entry name" value="WAT1-related"/>
</dbReference>
<evidence type="ECO:0000256" key="5">
    <source>
        <dbReference type="SAM" id="Phobius"/>
    </source>
</evidence>
<evidence type="ECO:0000256" key="1">
    <source>
        <dbReference type="ARBA" id="ARBA00022692"/>
    </source>
</evidence>
<organism evidence="6 7">
    <name type="scientific">Corchorus olitorius</name>
    <dbReference type="NCBI Taxonomy" id="93759"/>
    <lineage>
        <taxon>Eukaryota</taxon>
        <taxon>Viridiplantae</taxon>
        <taxon>Streptophyta</taxon>
        <taxon>Embryophyta</taxon>
        <taxon>Tracheophyta</taxon>
        <taxon>Spermatophyta</taxon>
        <taxon>Magnoliopsida</taxon>
        <taxon>eudicotyledons</taxon>
        <taxon>Gunneridae</taxon>
        <taxon>Pentapetalae</taxon>
        <taxon>rosids</taxon>
        <taxon>malvids</taxon>
        <taxon>Malvales</taxon>
        <taxon>Malvaceae</taxon>
        <taxon>Grewioideae</taxon>
        <taxon>Apeibeae</taxon>
        <taxon>Corchorus</taxon>
    </lineage>
</organism>
<keyword evidence="1 5" id="KW-0812">Transmembrane</keyword>
<feature type="region of interest" description="Disordered" evidence="4">
    <location>
        <begin position="133"/>
        <end position="157"/>
    </location>
</feature>
<keyword evidence="7" id="KW-1185">Reference proteome</keyword>
<dbReference type="Proteomes" id="UP000187203">
    <property type="component" value="Unassembled WGS sequence"/>
</dbReference>
<proteinExistence type="predicted"/>
<dbReference type="GO" id="GO:0016020">
    <property type="term" value="C:membrane"/>
    <property type="evidence" value="ECO:0007669"/>
    <property type="project" value="InterPro"/>
</dbReference>
<reference evidence="7" key="1">
    <citation type="submission" date="2013-09" db="EMBL/GenBank/DDBJ databases">
        <title>Corchorus olitorius genome sequencing.</title>
        <authorList>
            <person name="Alam M."/>
            <person name="Haque M.S."/>
            <person name="Islam M.S."/>
            <person name="Emdad E.M."/>
            <person name="Islam M.M."/>
            <person name="Ahmed B."/>
            <person name="Halim A."/>
            <person name="Hossen Q.M.M."/>
            <person name="Hossain M.Z."/>
            <person name="Ahmed R."/>
            <person name="Khan M.M."/>
            <person name="Islam R."/>
            <person name="Rashid M.M."/>
            <person name="Khan S.A."/>
            <person name="Rahman M.S."/>
            <person name="Alam M."/>
            <person name="Yahiya A.S."/>
            <person name="Khan M.S."/>
            <person name="Azam M.S."/>
            <person name="Haque T."/>
            <person name="Lashkar M.Z.H."/>
            <person name="Akhand A.I."/>
            <person name="Morshed G."/>
            <person name="Roy S."/>
            <person name="Uddin K.S."/>
            <person name="Rabeya T."/>
            <person name="Hossain A.S."/>
            <person name="Chowdhury A."/>
            <person name="Snigdha A.R."/>
            <person name="Mortoza M.S."/>
            <person name="Matin S.A."/>
            <person name="Hoque S.M.E."/>
            <person name="Islam M.K."/>
            <person name="Roy D.K."/>
            <person name="Haider R."/>
            <person name="Moosa M.M."/>
            <person name="Elias S.M."/>
            <person name="Hasan A.M."/>
            <person name="Jahan S."/>
            <person name="Shafiuddin M."/>
            <person name="Mahmood N."/>
            <person name="Shommy N.S."/>
        </authorList>
    </citation>
    <scope>NUCLEOTIDE SEQUENCE [LARGE SCALE GENOMIC DNA]</scope>
    <source>
        <strain evidence="7">cv. O-4</strain>
    </source>
</reference>
<dbReference type="PANTHER" id="PTHR31218">
    <property type="entry name" value="WAT1-RELATED PROTEIN"/>
    <property type="match status" value="1"/>
</dbReference>
<accession>A0A1R3GR95</accession>
<feature type="transmembrane region" description="Helical" evidence="5">
    <location>
        <begin position="44"/>
        <end position="65"/>
    </location>
</feature>
<protein>
    <submittedName>
        <fullName evidence="6">Auxin-induced protein 5NG4-like protein</fullName>
    </submittedName>
</protein>
<dbReference type="STRING" id="93759.A0A1R3GR95"/>
<dbReference type="EMBL" id="AWUE01021875">
    <property type="protein sequence ID" value="OMO60569.1"/>
    <property type="molecule type" value="Genomic_DNA"/>
</dbReference>
<evidence type="ECO:0000313" key="7">
    <source>
        <dbReference type="Proteomes" id="UP000187203"/>
    </source>
</evidence>
<gene>
    <name evidence="6" type="ORF">COLO4_33805</name>
</gene>
<sequence length="157" mass="17166">MACTLKAIFERYKPHVSLVIAHTCAAIVYFFIEAAFEQGLNPHIYVTYRFILGGFFLIPFAYFIERMEIVDVKSPRGIAKILGTIISLAGVMVITLCKGPGLQSSILGGVTVIIGLYVVLWGKERDQILSCTNTKVPPSSPSDDEIKAADNLAQEVA</sequence>
<dbReference type="GO" id="GO:0022857">
    <property type="term" value="F:transmembrane transporter activity"/>
    <property type="evidence" value="ECO:0007669"/>
    <property type="project" value="InterPro"/>
</dbReference>
<keyword evidence="2 5" id="KW-1133">Transmembrane helix</keyword>
<evidence type="ECO:0000313" key="6">
    <source>
        <dbReference type="EMBL" id="OMO60569.1"/>
    </source>
</evidence>
<comment type="caution">
    <text evidence="6">The sequence shown here is derived from an EMBL/GenBank/DDBJ whole genome shotgun (WGS) entry which is preliminary data.</text>
</comment>
<keyword evidence="3 5" id="KW-0472">Membrane</keyword>
<feature type="transmembrane region" description="Helical" evidence="5">
    <location>
        <begin position="77"/>
        <end position="96"/>
    </location>
</feature>